<evidence type="ECO:0000313" key="2">
    <source>
        <dbReference type="Proteomes" id="UP000436088"/>
    </source>
</evidence>
<dbReference type="UniPathway" id="UPA00143"/>
<organism evidence="1 2">
    <name type="scientific">Hibiscus syriacus</name>
    <name type="common">Rose of Sharon</name>
    <dbReference type="NCBI Taxonomy" id="106335"/>
    <lineage>
        <taxon>Eukaryota</taxon>
        <taxon>Viridiplantae</taxon>
        <taxon>Streptophyta</taxon>
        <taxon>Embryophyta</taxon>
        <taxon>Tracheophyta</taxon>
        <taxon>Spermatophyta</taxon>
        <taxon>Magnoliopsida</taxon>
        <taxon>eudicotyledons</taxon>
        <taxon>Gunneridae</taxon>
        <taxon>Pentapetalae</taxon>
        <taxon>rosids</taxon>
        <taxon>malvids</taxon>
        <taxon>Malvales</taxon>
        <taxon>Malvaceae</taxon>
        <taxon>Malvoideae</taxon>
        <taxon>Hibiscus</taxon>
    </lineage>
</organism>
<dbReference type="AlphaFoldDB" id="A0A6A3CLP2"/>
<gene>
    <name evidence="1" type="ORF">F3Y22_tig00004797pilonHSYRG00046</name>
</gene>
<name>A0A6A3CLP2_HIBSY</name>
<protein>
    <submittedName>
        <fullName evidence="1">Uncharacterized protein</fullName>
    </submittedName>
</protein>
<comment type="caution">
    <text evidence="1">The sequence shown here is derived from an EMBL/GenBank/DDBJ whole genome shotgun (WGS) entry which is preliminary data.</text>
</comment>
<proteinExistence type="predicted"/>
<dbReference type="GO" id="GO:0016567">
    <property type="term" value="P:protein ubiquitination"/>
    <property type="evidence" value="ECO:0007669"/>
    <property type="project" value="UniProtKB-UniPathway"/>
</dbReference>
<sequence length="71" mass="8230">MGLEVAEVCNKERSRQTMLKMLTSWLPLLCRTSNITGMPMLSITERPEDRKILEDAVDMLLHEEQRQVLSL</sequence>
<keyword evidence="2" id="KW-1185">Reference proteome</keyword>
<evidence type="ECO:0000313" key="1">
    <source>
        <dbReference type="EMBL" id="KAE8728019.1"/>
    </source>
</evidence>
<accession>A0A6A3CLP2</accession>
<dbReference type="Proteomes" id="UP000436088">
    <property type="component" value="Unassembled WGS sequence"/>
</dbReference>
<dbReference type="EMBL" id="VEPZ02000281">
    <property type="protein sequence ID" value="KAE8728019.1"/>
    <property type="molecule type" value="Genomic_DNA"/>
</dbReference>
<reference evidence="1" key="1">
    <citation type="submission" date="2019-09" db="EMBL/GenBank/DDBJ databases">
        <title>Draft genome information of white flower Hibiscus syriacus.</title>
        <authorList>
            <person name="Kim Y.-M."/>
        </authorList>
    </citation>
    <scope>NUCLEOTIDE SEQUENCE [LARGE SCALE GENOMIC DNA]</scope>
    <source>
        <strain evidence="1">YM2019G1</strain>
    </source>
</reference>